<name>A0A923I974_9FIRM</name>
<accession>A0A923I974</accession>
<keyword evidence="2" id="KW-1185">Reference proteome</keyword>
<dbReference type="EMBL" id="JACONZ010000004">
    <property type="protein sequence ID" value="MBC5582184.1"/>
    <property type="molecule type" value="Genomic_DNA"/>
</dbReference>
<dbReference type="AlphaFoldDB" id="A0A923I974"/>
<protein>
    <submittedName>
        <fullName evidence="1">Uncharacterized protein</fullName>
    </submittedName>
</protein>
<proteinExistence type="predicted"/>
<dbReference type="Proteomes" id="UP000659630">
    <property type="component" value="Unassembled WGS sequence"/>
</dbReference>
<organism evidence="1 2">
    <name type="scientific">Anaerofilum hominis</name>
    <dbReference type="NCBI Taxonomy" id="2763016"/>
    <lineage>
        <taxon>Bacteria</taxon>
        <taxon>Bacillati</taxon>
        <taxon>Bacillota</taxon>
        <taxon>Clostridia</taxon>
        <taxon>Eubacteriales</taxon>
        <taxon>Oscillospiraceae</taxon>
        <taxon>Anaerofilum</taxon>
    </lineage>
</organism>
<evidence type="ECO:0000313" key="2">
    <source>
        <dbReference type="Proteomes" id="UP000659630"/>
    </source>
</evidence>
<comment type="caution">
    <text evidence="1">The sequence shown here is derived from an EMBL/GenBank/DDBJ whole genome shotgun (WGS) entry which is preliminary data.</text>
</comment>
<evidence type="ECO:0000313" key="1">
    <source>
        <dbReference type="EMBL" id="MBC5582184.1"/>
    </source>
</evidence>
<gene>
    <name evidence="1" type="ORF">H8S23_11765</name>
</gene>
<sequence>MKNGLFSGDISPACEYCEYGRRASDNVMILCIKKGMVSPYYSCRKFLYSPLKRVPKRQPRLPEFSPEEFQL</sequence>
<reference evidence="1" key="1">
    <citation type="submission" date="2020-08" db="EMBL/GenBank/DDBJ databases">
        <title>Genome public.</title>
        <authorList>
            <person name="Liu C."/>
            <person name="Sun Q."/>
        </authorList>
    </citation>
    <scope>NUCLEOTIDE SEQUENCE</scope>
    <source>
        <strain evidence="1">BX8</strain>
    </source>
</reference>
<dbReference type="RefSeq" id="WP_186888529.1">
    <property type="nucleotide sequence ID" value="NZ_JACONZ010000004.1"/>
</dbReference>